<dbReference type="SUPFAM" id="SSF56112">
    <property type="entry name" value="Protein kinase-like (PK-like)"/>
    <property type="match status" value="1"/>
</dbReference>
<evidence type="ECO:0000256" key="21">
    <source>
        <dbReference type="SAM" id="Phobius"/>
    </source>
</evidence>
<dbReference type="OrthoDB" id="4062651at2759"/>
<keyword evidence="7" id="KW-0433">Leucine-rich repeat</keyword>
<dbReference type="Proteomes" id="UP000554482">
    <property type="component" value="Unassembled WGS sequence"/>
</dbReference>
<dbReference type="FunFam" id="3.80.10.10:FF:001678">
    <property type="entry name" value="Calmodulin-binding receptor kinase CaMRLK"/>
    <property type="match status" value="1"/>
</dbReference>
<evidence type="ECO:0000256" key="14">
    <source>
        <dbReference type="ARBA" id="ARBA00022840"/>
    </source>
</evidence>
<evidence type="ECO:0000256" key="4">
    <source>
        <dbReference type="ARBA" id="ARBA00022475"/>
    </source>
</evidence>
<dbReference type="Gene3D" id="3.80.10.10">
    <property type="entry name" value="Ribonuclease Inhibitor"/>
    <property type="match status" value="3"/>
</dbReference>
<dbReference type="InterPro" id="IPR001611">
    <property type="entry name" value="Leu-rich_rpt"/>
</dbReference>
<evidence type="ECO:0000256" key="13">
    <source>
        <dbReference type="ARBA" id="ARBA00022777"/>
    </source>
</evidence>
<keyword evidence="5" id="KW-0723">Serine/threonine-protein kinase</keyword>
<evidence type="ECO:0000256" key="12">
    <source>
        <dbReference type="ARBA" id="ARBA00022741"/>
    </source>
</evidence>
<proteinExistence type="inferred from homology"/>
<evidence type="ECO:0000256" key="5">
    <source>
        <dbReference type="ARBA" id="ARBA00022527"/>
    </source>
</evidence>
<evidence type="ECO:0000256" key="10">
    <source>
        <dbReference type="ARBA" id="ARBA00022729"/>
    </source>
</evidence>
<evidence type="ECO:0000259" key="22">
    <source>
        <dbReference type="PROSITE" id="PS50011"/>
    </source>
</evidence>
<evidence type="ECO:0000256" key="20">
    <source>
        <dbReference type="ARBA" id="ARBA00048679"/>
    </source>
</evidence>
<evidence type="ECO:0000256" key="16">
    <source>
        <dbReference type="ARBA" id="ARBA00023136"/>
    </source>
</evidence>
<evidence type="ECO:0000256" key="8">
    <source>
        <dbReference type="ARBA" id="ARBA00022679"/>
    </source>
</evidence>
<accession>A0A7J6WK85</accession>
<dbReference type="GO" id="GO:0005886">
    <property type="term" value="C:plasma membrane"/>
    <property type="evidence" value="ECO:0007669"/>
    <property type="project" value="UniProtKB-SubCell"/>
</dbReference>
<protein>
    <recommendedName>
        <fullName evidence="3">non-specific serine/threonine protein kinase</fullName>
        <ecNumber evidence="3">2.7.11.1</ecNumber>
    </recommendedName>
</protein>
<dbReference type="PROSITE" id="PS00108">
    <property type="entry name" value="PROTEIN_KINASE_ST"/>
    <property type="match status" value="1"/>
</dbReference>
<dbReference type="PANTHER" id="PTHR27008">
    <property type="entry name" value="OS04G0122200 PROTEIN"/>
    <property type="match status" value="1"/>
</dbReference>
<dbReference type="Pfam" id="PF00560">
    <property type="entry name" value="LRR_1"/>
    <property type="match status" value="8"/>
</dbReference>
<evidence type="ECO:0000256" key="3">
    <source>
        <dbReference type="ARBA" id="ARBA00012513"/>
    </source>
</evidence>
<dbReference type="InterPro" id="IPR032675">
    <property type="entry name" value="LRR_dom_sf"/>
</dbReference>
<evidence type="ECO:0000256" key="9">
    <source>
        <dbReference type="ARBA" id="ARBA00022692"/>
    </source>
</evidence>
<reference evidence="23 24" key="1">
    <citation type="submission" date="2020-06" db="EMBL/GenBank/DDBJ databases">
        <title>Transcriptomic and genomic resources for Thalictrum thalictroides and T. hernandezii: Facilitating candidate gene discovery in an emerging model plant lineage.</title>
        <authorList>
            <person name="Arias T."/>
            <person name="Riano-Pachon D.M."/>
            <person name="Di Stilio V.S."/>
        </authorList>
    </citation>
    <scope>NUCLEOTIDE SEQUENCE [LARGE SCALE GENOMIC DNA]</scope>
    <source>
        <strain evidence="24">cv. WT478/WT964</strain>
        <tissue evidence="23">Leaves</tissue>
    </source>
</reference>
<dbReference type="InterPro" id="IPR013210">
    <property type="entry name" value="LRR_N_plant-typ"/>
</dbReference>
<dbReference type="GO" id="GO:0004674">
    <property type="term" value="F:protein serine/threonine kinase activity"/>
    <property type="evidence" value="ECO:0007669"/>
    <property type="project" value="UniProtKB-KW"/>
</dbReference>
<evidence type="ECO:0000256" key="7">
    <source>
        <dbReference type="ARBA" id="ARBA00022614"/>
    </source>
</evidence>
<comment type="catalytic activity">
    <reaction evidence="19">
        <text>L-threonyl-[protein] + ATP = O-phospho-L-threonyl-[protein] + ADP + H(+)</text>
        <dbReference type="Rhea" id="RHEA:46608"/>
        <dbReference type="Rhea" id="RHEA-COMP:11060"/>
        <dbReference type="Rhea" id="RHEA-COMP:11605"/>
        <dbReference type="ChEBI" id="CHEBI:15378"/>
        <dbReference type="ChEBI" id="CHEBI:30013"/>
        <dbReference type="ChEBI" id="CHEBI:30616"/>
        <dbReference type="ChEBI" id="CHEBI:61977"/>
        <dbReference type="ChEBI" id="CHEBI:456216"/>
        <dbReference type="EC" id="2.7.11.1"/>
    </reaction>
</comment>
<keyword evidence="16 21" id="KW-0472">Membrane</keyword>
<evidence type="ECO:0000256" key="19">
    <source>
        <dbReference type="ARBA" id="ARBA00047899"/>
    </source>
</evidence>
<name>A0A7J6WK85_THATH</name>
<keyword evidence="14" id="KW-0067">ATP-binding</keyword>
<dbReference type="PROSITE" id="PS50011">
    <property type="entry name" value="PROTEIN_KINASE_DOM"/>
    <property type="match status" value="1"/>
</dbReference>
<comment type="subcellular location">
    <subcellularLocation>
        <location evidence="1">Cell membrane</location>
        <topology evidence="1">Single-pass membrane protein</topology>
    </subcellularLocation>
</comment>
<sequence>MLYVVLVCIVLVYGEDSSDDHTALVSFLTGIVSDPEHVLESWNSTGVHMCAWKGVECNTARTHVVQLDLSGNSLQGTISPALSNLSYLTVLDLSDNLFSGHIPKELGLLFRLKQLSFSSNVLEGDIPTELGQLNRLVYFNVGSNRLEGQIPPSLFCNGTSSLQYVDLSNNSLIGKIPLWDQCELLELRFLLLWSNKLVGQIPPALSKSSKLEWLDLESNSLNGELPIEIVKYMPRLQFLYLSDNNFIAHDGNSNLTPFFASLVNCSKLQELEVAGNSLGGEIPSIIGDLSTSLVQINLGENHIYGSIPPSIANLVNVTLLNFSSNLLNGSIPSEISQMRKLERVYLSNNSFSGLIPSALGDIPHLGLLDLSKNRISAQLGNCIALESLNLSQNLLHGHFPVPIAKLPYLQEIDISSNQLTGDIQQFLQVSPTLKHLNISFNNFSGTIPNDGIFKSITVDSLQCNPGLCGSLSGMPPCKKKKKLRSIIMPVLIMLIGTPIVCCFAYPLVLRSRTRQKSEIFGEDVSDDEEQDTTRSKYPRISYRQLVEATGVAYLHHHAPMKVVHCDLKPSNILLDKDMTALVTDFGIAKLVKGGDGRGSEDPAKKHLFSTSSTEGLLCGSIGYIAPEYGLGRHASTEGDVYSFGVLLLEFITGKRPTDILFQEGFNLAEWVKSLFPNKLEPIAQQALLRFPPPCTPVYSTKIFQDVIYEIIELGLMCTQRSPSTRPNMLDVAHEMGWLKQYLSNPSTLPI</sequence>
<evidence type="ECO:0000256" key="18">
    <source>
        <dbReference type="ARBA" id="ARBA00023180"/>
    </source>
</evidence>
<evidence type="ECO:0000256" key="2">
    <source>
        <dbReference type="ARBA" id="ARBA00008684"/>
    </source>
</evidence>
<dbReference type="Pfam" id="PF00069">
    <property type="entry name" value="Pkinase"/>
    <property type="match status" value="1"/>
</dbReference>
<keyword evidence="10" id="KW-0732">Signal</keyword>
<keyword evidence="6" id="KW-0597">Phosphoprotein</keyword>
<dbReference type="Pfam" id="PF08263">
    <property type="entry name" value="LRRNT_2"/>
    <property type="match status" value="1"/>
</dbReference>
<dbReference type="InterPro" id="IPR008271">
    <property type="entry name" value="Ser/Thr_kinase_AS"/>
</dbReference>
<evidence type="ECO:0000313" key="24">
    <source>
        <dbReference type="Proteomes" id="UP000554482"/>
    </source>
</evidence>
<dbReference type="FunFam" id="3.80.10.10:FF:000565">
    <property type="entry name" value="Leucine-rich repeat receptor-like kinase protein FLORAL ORGAN NUMBER1"/>
    <property type="match status" value="1"/>
</dbReference>
<keyword evidence="15 21" id="KW-1133">Transmembrane helix</keyword>
<comment type="similarity">
    <text evidence="2">Belongs to the protein kinase superfamily. Ser/Thr protein kinase family.</text>
</comment>
<dbReference type="FunFam" id="1.10.510.10:FF:000358">
    <property type="entry name" value="Putative leucine-rich repeat receptor-like serine/threonine-protein kinase"/>
    <property type="match status" value="1"/>
</dbReference>
<dbReference type="Gene3D" id="1.10.510.10">
    <property type="entry name" value="Transferase(Phosphotransferase) domain 1"/>
    <property type="match status" value="1"/>
</dbReference>
<dbReference type="PANTHER" id="PTHR27008:SF281">
    <property type="entry name" value="OS06G0186100 PROTEIN"/>
    <property type="match status" value="1"/>
</dbReference>
<dbReference type="SMART" id="SM00220">
    <property type="entry name" value="S_TKc"/>
    <property type="match status" value="1"/>
</dbReference>
<keyword evidence="17 23" id="KW-0675">Receptor</keyword>
<dbReference type="AlphaFoldDB" id="A0A7J6WK85"/>
<dbReference type="InterPro" id="IPR051809">
    <property type="entry name" value="Plant_receptor-like_S/T_kinase"/>
</dbReference>
<feature type="domain" description="Protein kinase" evidence="22">
    <location>
        <begin position="359"/>
        <end position="738"/>
    </location>
</feature>
<feature type="transmembrane region" description="Helical" evidence="21">
    <location>
        <begin position="486"/>
        <end position="508"/>
    </location>
</feature>
<keyword evidence="11" id="KW-0677">Repeat</keyword>
<keyword evidence="24" id="KW-1185">Reference proteome</keyword>
<organism evidence="23 24">
    <name type="scientific">Thalictrum thalictroides</name>
    <name type="common">Rue-anemone</name>
    <name type="synonym">Anemone thalictroides</name>
    <dbReference type="NCBI Taxonomy" id="46969"/>
    <lineage>
        <taxon>Eukaryota</taxon>
        <taxon>Viridiplantae</taxon>
        <taxon>Streptophyta</taxon>
        <taxon>Embryophyta</taxon>
        <taxon>Tracheophyta</taxon>
        <taxon>Spermatophyta</taxon>
        <taxon>Magnoliopsida</taxon>
        <taxon>Ranunculales</taxon>
        <taxon>Ranunculaceae</taxon>
        <taxon>Thalictroideae</taxon>
        <taxon>Thalictrum</taxon>
    </lineage>
</organism>
<keyword evidence="13 23" id="KW-0418">Kinase</keyword>
<dbReference type="EMBL" id="JABWDY010014790">
    <property type="protein sequence ID" value="KAF5197348.1"/>
    <property type="molecule type" value="Genomic_DNA"/>
</dbReference>
<keyword evidence="18" id="KW-0325">Glycoprotein</keyword>
<evidence type="ECO:0000256" key="1">
    <source>
        <dbReference type="ARBA" id="ARBA00004162"/>
    </source>
</evidence>
<evidence type="ECO:0000256" key="11">
    <source>
        <dbReference type="ARBA" id="ARBA00022737"/>
    </source>
</evidence>
<dbReference type="InterPro" id="IPR000719">
    <property type="entry name" value="Prot_kinase_dom"/>
</dbReference>
<keyword evidence="9 21" id="KW-0812">Transmembrane</keyword>
<dbReference type="InterPro" id="IPR011009">
    <property type="entry name" value="Kinase-like_dom_sf"/>
</dbReference>
<dbReference type="EC" id="2.7.11.1" evidence="3"/>
<keyword evidence="4" id="KW-1003">Cell membrane</keyword>
<evidence type="ECO:0000256" key="17">
    <source>
        <dbReference type="ARBA" id="ARBA00023170"/>
    </source>
</evidence>
<comment type="caution">
    <text evidence="23">The sequence shown here is derived from an EMBL/GenBank/DDBJ whole genome shotgun (WGS) entry which is preliminary data.</text>
</comment>
<comment type="catalytic activity">
    <reaction evidence="20">
        <text>L-seryl-[protein] + ATP = O-phospho-L-seryl-[protein] + ADP + H(+)</text>
        <dbReference type="Rhea" id="RHEA:17989"/>
        <dbReference type="Rhea" id="RHEA-COMP:9863"/>
        <dbReference type="Rhea" id="RHEA-COMP:11604"/>
        <dbReference type="ChEBI" id="CHEBI:15378"/>
        <dbReference type="ChEBI" id="CHEBI:29999"/>
        <dbReference type="ChEBI" id="CHEBI:30616"/>
        <dbReference type="ChEBI" id="CHEBI:83421"/>
        <dbReference type="ChEBI" id="CHEBI:456216"/>
        <dbReference type="EC" id="2.7.11.1"/>
    </reaction>
</comment>
<evidence type="ECO:0000256" key="15">
    <source>
        <dbReference type="ARBA" id="ARBA00022989"/>
    </source>
</evidence>
<dbReference type="SUPFAM" id="SSF52058">
    <property type="entry name" value="L domain-like"/>
    <property type="match status" value="2"/>
</dbReference>
<keyword evidence="8" id="KW-0808">Transferase</keyword>
<evidence type="ECO:0000256" key="6">
    <source>
        <dbReference type="ARBA" id="ARBA00022553"/>
    </source>
</evidence>
<dbReference type="GO" id="GO:0005524">
    <property type="term" value="F:ATP binding"/>
    <property type="evidence" value="ECO:0007669"/>
    <property type="project" value="UniProtKB-KW"/>
</dbReference>
<gene>
    <name evidence="23" type="ORF">FRX31_013064</name>
</gene>
<evidence type="ECO:0000313" key="23">
    <source>
        <dbReference type="EMBL" id="KAF5197348.1"/>
    </source>
</evidence>
<keyword evidence="12" id="KW-0547">Nucleotide-binding</keyword>
<dbReference type="FunFam" id="3.80.10.10:FF:000095">
    <property type="entry name" value="LRR receptor-like serine/threonine-protein kinase GSO1"/>
    <property type="match status" value="1"/>
</dbReference>